<organism evidence="6 7">
    <name type="scientific">Panagrolaimus superbus</name>
    <dbReference type="NCBI Taxonomy" id="310955"/>
    <lineage>
        <taxon>Eukaryota</taxon>
        <taxon>Metazoa</taxon>
        <taxon>Ecdysozoa</taxon>
        <taxon>Nematoda</taxon>
        <taxon>Chromadorea</taxon>
        <taxon>Rhabditida</taxon>
        <taxon>Tylenchina</taxon>
        <taxon>Panagrolaimomorpha</taxon>
        <taxon>Panagrolaimoidea</taxon>
        <taxon>Panagrolaimidae</taxon>
        <taxon>Panagrolaimus</taxon>
    </lineage>
</organism>
<sequence length="237" mass="26111">MLQYSFNFIFHLFHSFSGQTTRRFASHTKDVLSVAFSADNRQIVSGSRDRTIKLWNTLAQCKHTIVDECHTDWVSTVRFSPSVTNPAIISGGWDGIVKVWNLSNCRLKTNHIGHSGYINSVTVSPDGSLCASGGKDGTSMLWDLNEGKHLYTLNGNEVVNALSFSPDRYWLSAAVGSSIKIWDLETKSSIDDLKIDATGATARKAGAEVTSLAWSADGKTLYAGYTDNVIRVWRLTV</sequence>
<protein>
    <recommendedName>
        <fullName evidence="4">Small ribosomal subunit protein RACK1</fullName>
    </recommendedName>
</protein>
<dbReference type="InterPro" id="IPR015943">
    <property type="entry name" value="WD40/YVTN_repeat-like_dom_sf"/>
</dbReference>
<dbReference type="WBParaSite" id="PSU_v2.g12006.t1">
    <property type="protein sequence ID" value="PSU_v2.g12006.t1"/>
    <property type="gene ID" value="PSU_v2.g12006"/>
</dbReference>
<dbReference type="Pfam" id="PF00400">
    <property type="entry name" value="WD40"/>
    <property type="match status" value="5"/>
</dbReference>
<dbReference type="PROSITE" id="PS50082">
    <property type="entry name" value="WD_REPEATS_2"/>
    <property type="match status" value="5"/>
</dbReference>
<dbReference type="InterPro" id="IPR001680">
    <property type="entry name" value="WD40_rpt"/>
</dbReference>
<evidence type="ECO:0000256" key="3">
    <source>
        <dbReference type="ARBA" id="ARBA00022737"/>
    </source>
</evidence>
<evidence type="ECO:0000256" key="1">
    <source>
        <dbReference type="ARBA" id="ARBA00007253"/>
    </source>
</evidence>
<dbReference type="FunFam" id="2.130.10.10:FF:000615">
    <property type="entry name" value="Receptor for activated C kinase 1"/>
    <property type="match status" value="1"/>
</dbReference>
<evidence type="ECO:0000256" key="5">
    <source>
        <dbReference type="PROSITE-ProRule" id="PRU00221"/>
    </source>
</evidence>
<evidence type="ECO:0000256" key="4">
    <source>
        <dbReference type="ARBA" id="ARBA00035297"/>
    </source>
</evidence>
<dbReference type="SUPFAM" id="SSF50978">
    <property type="entry name" value="WD40 repeat-like"/>
    <property type="match status" value="1"/>
</dbReference>
<keyword evidence="6" id="KW-1185">Reference proteome</keyword>
<evidence type="ECO:0000313" key="6">
    <source>
        <dbReference type="Proteomes" id="UP000887577"/>
    </source>
</evidence>
<dbReference type="SMART" id="SM00320">
    <property type="entry name" value="WD40"/>
    <property type="match status" value="5"/>
</dbReference>
<dbReference type="PROSITE" id="PS50294">
    <property type="entry name" value="WD_REPEATS_REGION"/>
    <property type="match status" value="4"/>
</dbReference>
<dbReference type="PROSITE" id="PS00678">
    <property type="entry name" value="WD_REPEATS_1"/>
    <property type="match status" value="2"/>
</dbReference>
<feature type="repeat" description="WD" evidence="5">
    <location>
        <begin position="152"/>
        <end position="192"/>
    </location>
</feature>
<evidence type="ECO:0000256" key="2">
    <source>
        <dbReference type="ARBA" id="ARBA00022574"/>
    </source>
</evidence>
<accession>A0A914XZQ2</accession>
<keyword evidence="3" id="KW-0677">Repeat</keyword>
<dbReference type="InterPro" id="IPR019775">
    <property type="entry name" value="WD40_repeat_CS"/>
</dbReference>
<dbReference type="Proteomes" id="UP000887577">
    <property type="component" value="Unplaced"/>
</dbReference>
<dbReference type="InterPro" id="IPR036322">
    <property type="entry name" value="WD40_repeat_dom_sf"/>
</dbReference>
<feature type="repeat" description="WD" evidence="5">
    <location>
        <begin position="24"/>
        <end position="56"/>
    </location>
</feature>
<dbReference type="GO" id="GO:0043022">
    <property type="term" value="F:ribosome binding"/>
    <property type="evidence" value="ECO:0007669"/>
    <property type="project" value="InterPro"/>
</dbReference>
<feature type="repeat" description="WD" evidence="5">
    <location>
        <begin position="111"/>
        <end position="152"/>
    </location>
</feature>
<proteinExistence type="inferred from homology"/>
<keyword evidence="2 5" id="KW-0853">WD repeat</keyword>
<name>A0A914XZQ2_9BILA</name>
<evidence type="ECO:0000313" key="7">
    <source>
        <dbReference type="WBParaSite" id="PSU_v2.g12006.t1"/>
    </source>
</evidence>
<comment type="similarity">
    <text evidence="1">Belongs to the WD repeat G protein beta family. Ribosomal protein RACK1 subfamily.</text>
</comment>
<dbReference type="InterPro" id="IPR020472">
    <property type="entry name" value="WD40_PAC1"/>
</dbReference>
<feature type="repeat" description="WD" evidence="5">
    <location>
        <begin position="67"/>
        <end position="110"/>
    </location>
</feature>
<dbReference type="PANTHER" id="PTHR19868">
    <property type="entry name" value="RECEPTOR FOR ACTIVATED PROTEIN KINASE C RACK1"/>
    <property type="match status" value="1"/>
</dbReference>
<dbReference type="Gene3D" id="2.130.10.10">
    <property type="entry name" value="YVTN repeat-like/Quinoprotein amine dehydrogenase"/>
    <property type="match status" value="1"/>
</dbReference>
<dbReference type="PRINTS" id="PR00320">
    <property type="entry name" value="GPROTEINBRPT"/>
</dbReference>
<feature type="repeat" description="WD" evidence="5">
    <location>
        <begin position="209"/>
        <end position="237"/>
    </location>
</feature>
<dbReference type="AlphaFoldDB" id="A0A914XZQ2"/>
<dbReference type="InterPro" id="IPR045223">
    <property type="entry name" value="RACK1-like"/>
</dbReference>
<dbReference type="CDD" id="cd00200">
    <property type="entry name" value="WD40"/>
    <property type="match status" value="1"/>
</dbReference>
<dbReference type="GO" id="GO:0045182">
    <property type="term" value="F:translation regulator activity"/>
    <property type="evidence" value="ECO:0007669"/>
    <property type="project" value="InterPro"/>
</dbReference>
<reference evidence="7" key="1">
    <citation type="submission" date="2022-11" db="UniProtKB">
        <authorList>
            <consortium name="WormBaseParasite"/>
        </authorList>
    </citation>
    <scope>IDENTIFICATION</scope>
</reference>